<protein>
    <recommendedName>
        <fullName evidence="5">2-succinylbenzoate--CoA ligase</fullName>
        <ecNumber evidence="5">6.2.1.26</ecNumber>
    </recommendedName>
    <alternativeName>
        <fullName evidence="5">o-succinylbenzoyl-CoA synthetase</fullName>
        <shortName evidence="5">OSB-CoA synthetase</shortName>
    </alternativeName>
</protein>
<dbReference type="UniPathway" id="UPA01057">
    <property type="reaction ID" value="UER00166"/>
</dbReference>
<reference evidence="8 9" key="1">
    <citation type="submission" date="2020-04" db="EMBL/GenBank/DDBJ databases">
        <title>Bacillus sp. UniB3 isolated from commercial digestive syrup.</title>
        <authorList>
            <person name="Thorat V."/>
            <person name="Kirdat K."/>
            <person name="Tiwarekar B."/>
            <person name="Yadav A."/>
        </authorList>
    </citation>
    <scope>NUCLEOTIDE SEQUENCE [LARGE SCALE GENOMIC DNA]</scope>
    <source>
        <strain evidence="8 9">UniB3</strain>
    </source>
</reference>
<dbReference type="InterPro" id="IPR042099">
    <property type="entry name" value="ANL_N_sf"/>
</dbReference>
<sequence>MTEILPNFLKNRASLTPDREAIVYKNERLTFKELYERAYHYAGILTAFGIKDKDYVGFLVKNDLETVLHLYAMQIIGAKAVLLNNRLTVKEMAYQLSDANASYLITEENFQEQAIQLEEELVISIFYKEKLEDNPYIEPIEKRQLHLDDTCTIMYTSGTTGLPKGVIQSYGNHWWSAVGNTLNAGLYEKDTWLCAVPLFHISGYSILMRSIIYGMKIVLHDSFDEKKVLADLWKEKVTIISVVTTMLQRIEHVASDRFPDYFRYMLLGGGPATIDLLTRCMKKEIPVYYSYGMTETSSQIVTLSPEDSIRKIGSAGKPLFPAQLKIVNHSGETLEPNEVGEITVCGPNVSKGYLNKDNHLKDGWFFTGDIGYTDSEGFLYVLDRRSDLIISGGENVYPAEVEAVLTDMEGIREAAVIGIPNNKWGQVPIAFVAKEKSMLTEQQIINNCENSLAKYKIPKRIFFVTEVPRNASGKIVRRELRKWVEEQADFSL</sequence>
<comment type="pathway">
    <text evidence="5">Quinol/quinone metabolism; 1,4-dihydroxy-2-naphthoate biosynthesis; 1,4-dihydroxy-2-naphthoate from chorismate: step 5/7.</text>
</comment>
<dbReference type="Gene3D" id="3.40.50.12780">
    <property type="entry name" value="N-terminal domain of ligase-like"/>
    <property type="match status" value="1"/>
</dbReference>
<comment type="similarity">
    <text evidence="5">Belongs to the ATP-dependent AMP-binding enzyme family. MenE subfamily.</text>
</comment>
<dbReference type="GO" id="GO:0005524">
    <property type="term" value="F:ATP binding"/>
    <property type="evidence" value="ECO:0007669"/>
    <property type="project" value="UniProtKB-KW"/>
</dbReference>
<dbReference type="EMBL" id="JABBPK010000001">
    <property type="protein sequence ID" value="NMO78890.1"/>
    <property type="molecule type" value="Genomic_DNA"/>
</dbReference>
<dbReference type="FunFam" id="3.30.300.30:FF:000008">
    <property type="entry name" value="2,3-dihydroxybenzoate-AMP ligase"/>
    <property type="match status" value="1"/>
</dbReference>
<dbReference type="PANTHER" id="PTHR43201:SF5">
    <property type="entry name" value="MEDIUM-CHAIN ACYL-COA LIGASE ACSF2, MITOCHONDRIAL"/>
    <property type="match status" value="1"/>
</dbReference>
<proteinExistence type="inferred from homology"/>
<comment type="caution">
    <text evidence="8">The sequence shown here is derived from an EMBL/GenBank/DDBJ whole genome shotgun (WGS) entry which is preliminary data.</text>
</comment>
<gene>
    <name evidence="5" type="primary">menE</name>
    <name evidence="8" type="ORF">HHU08_18060</name>
</gene>
<dbReference type="Proteomes" id="UP000588491">
    <property type="component" value="Unassembled WGS sequence"/>
</dbReference>
<dbReference type="AlphaFoldDB" id="A0A7Y0PNI3"/>
<dbReference type="NCBIfam" id="TIGR01923">
    <property type="entry name" value="menE"/>
    <property type="match status" value="1"/>
</dbReference>
<dbReference type="InterPro" id="IPR010192">
    <property type="entry name" value="MenE"/>
</dbReference>
<dbReference type="GO" id="GO:0031956">
    <property type="term" value="F:medium-chain fatty acid-CoA ligase activity"/>
    <property type="evidence" value="ECO:0007669"/>
    <property type="project" value="TreeGrafter"/>
</dbReference>
<dbReference type="SUPFAM" id="SSF56801">
    <property type="entry name" value="Acetyl-CoA synthetase-like"/>
    <property type="match status" value="1"/>
</dbReference>
<evidence type="ECO:0000259" key="7">
    <source>
        <dbReference type="Pfam" id="PF13193"/>
    </source>
</evidence>
<comment type="catalytic activity">
    <reaction evidence="5">
        <text>2-succinylbenzoate + ATP + CoA = 2-succinylbenzoyl-CoA + AMP + diphosphate</text>
        <dbReference type="Rhea" id="RHEA:17009"/>
        <dbReference type="ChEBI" id="CHEBI:18325"/>
        <dbReference type="ChEBI" id="CHEBI:30616"/>
        <dbReference type="ChEBI" id="CHEBI:33019"/>
        <dbReference type="ChEBI" id="CHEBI:57287"/>
        <dbReference type="ChEBI" id="CHEBI:57364"/>
        <dbReference type="ChEBI" id="CHEBI:456215"/>
        <dbReference type="EC" id="6.2.1.26"/>
    </reaction>
</comment>
<keyword evidence="2 5" id="KW-0436">Ligase</keyword>
<evidence type="ECO:0000259" key="6">
    <source>
        <dbReference type="Pfam" id="PF00501"/>
    </source>
</evidence>
<evidence type="ECO:0000256" key="1">
    <source>
        <dbReference type="ARBA" id="ARBA00022428"/>
    </source>
</evidence>
<comment type="pathway">
    <text evidence="5">Quinol/quinone metabolism; menaquinone biosynthesis.</text>
</comment>
<keyword evidence="4 5" id="KW-0067">ATP-binding</keyword>
<evidence type="ECO:0000256" key="5">
    <source>
        <dbReference type="HAMAP-Rule" id="MF_00731"/>
    </source>
</evidence>
<dbReference type="RefSeq" id="WP_169188994.1">
    <property type="nucleotide sequence ID" value="NZ_JABBPK010000001.1"/>
</dbReference>
<dbReference type="InterPro" id="IPR045851">
    <property type="entry name" value="AMP-bd_C_sf"/>
</dbReference>
<name>A0A7Y0PNI3_9BACI</name>
<evidence type="ECO:0000313" key="8">
    <source>
        <dbReference type="EMBL" id="NMO78890.1"/>
    </source>
</evidence>
<dbReference type="InterPro" id="IPR000873">
    <property type="entry name" value="AMP-dep_synth/lig_dom"/>
</dbReference>
<evidence type="ECO:0000256" key="4">
    <source>
        <dbReference type="ARBA" id="ARBA00022840"/>
    </source>
</evidence>
<keyword evidence="3 5" id="KW-0547">Nucleotide-binding</keyword>
<dbReference type="NCBIfam" id="NF002966">
    <property type="entry name" value="PRK03640.1"/>
    <property type="match status" value="1"/>
</dbReference>
<dbReference type="EC" id="6.2.1.26" evidence="5"/>
<dbReference type="Pfam" id="PF00501">
    <property type="entry name" value="AMP-binding"/>
    <property type="match status" value="1"/>
</dbReference>
<dbReference type="GO" id="GO:0009234">
    <property type="term" value="P:menaquinone biosynthetic process"/>
    <property type="evidence" value="ECO:0007669"/>
    <property type="project" value="UniProtKB-UniRule"/>
</dbReference>
<dbReference type="GO" id="GO:0008756">
    <property type="term" value="F:o-succinylbenzoate-CoA ligase activity"/>
    <property type="evidence" value="ECO:0007669"/>
    <property type="project" value="UniProtKB-UniRule"/>
</dbReference>
<feature type="domain" description="AMP-binding enzyme C-terminal" evidence="7">
    <location>
        <begin position="400"/>
        <end position="474"/>
    </location>
</feature>
<keyword evidence="9" id="KW-1185">Reference proteome</keyword>
<evidence type="ECO:0000256" key="2">
    <source>
        <dbReference type="ARBA" id="ARBA00022598"/>
    </source>
</evidence>
<keyword evidence="1 5" id="KW-0474">Menaquinone biosynthesis</keyword>
<dbReference type="UniPathway" id="UPA00079"/>
<evidence type="ECO:0000256" key="3">
    <source>
        <dbReference type="ARBA" id="ARBA00022741"/>
    </source>
</evidence>
<comment type="function">
    <text evidence="5">Converts 2-succinylbenzoate (OSB) to 2-succinylbenzoyl-CoA (OSB-CoA).</text>
</comment>
<dbReference type="PROSITE" id="PS00455">
    <property type="entry name" value="AMP_BINDING"/>
    <property type="match status" value="1"/>
</dbReference>
<feature type="domain" description="AMP-dependent synthetase/ligase" evidence="6">
    <location>
        <begin position="10"/>
        <end position="354"/>
    </location>
</feature>
<dbReference type="InterPro" id="IPR020845">
    <property type="entry name" value="AMP-binding_CS"/>
</dbReference>
<dbReference type="HAMAP" id="MF_00731">
    <property type="entry name" value="MenE"/>
    <property type="match status" value="1"/>
</dbReference>
<evidence type="ECO:0000313" key="9">
    <source>
        <dbReference type="Proteomes" id="UP000588491"/>
    </source>
</evidence>
<dbReference type="Pfam" id="PF13193">
    <property type="entry name" value="AMP-binding_C"/>
    <property type="match status" value="1"/>
</dbReference>
<dbReference type="Gene3D" id="3.30.300.30">
    <property type="match status" value="1"/>
</dbReference>
<organism evidence="8 9">
    <name type="scientific">Niallia alba</name>
    <dbReference type="NCBI Taxonomy" id="2729105"/>
    <lineage>
        <taxon>Bacteria</taxon>
        <taxon>Bacillati</taxon>
        <taxon>Bacillota</taxon>
        <taxon>Bacilli</taxon>
        <taxon>Bacillales</taxon>
        <taxon>Bacillaceae</taxon>
        <taxon>Niallia</taxon>
    </lineage>
</organism>
<accession>A0A7Y0PNI3</accession>
<dbReference type="InterPro" id="IPR025110">
    <property type="entry name" value="AMP-bd_C"/>
</dbReference>
<dbReference type="PANTHER" id="PTHR43201">
    <property type="entry name" value="ACYL-COA SYNTHETASE"/>
    <property type="match status" value="1"/>
</dbReference>
<dbReference type="GO" id="GO:0006631">
    <property type="term" value="P:fatty acid metabolic process"/>
    <property type="evidence" value="ECO:0007669"/>
    <property type="project" value="TreeGrafter"/>
</dbReference>